<gene>
    <name evidence="1" type="ORF">EUGRSUZ_J02789</name>
</gene>
<accession>A0A059AHM0</accession>
<sequence length="160" mass="18165">MAMVNSLINLRLHRRNLYVIVQCTDYVLRIDASSFDGLEFSFPWCFRFYFVLGELSSKLRDSGFILDVEVFKVCTYHIRQGVNVEKSSMTVNCSYVGAVVFLSFANCCSVLGSVETPLHMRWTRWNIVCVMLAMYVQVHGGLSRLSPLACTIFVSGCAIY</sequence>
<dbReference type="AlphaFoldDB" id="A0A059AHM0"/>
<reference evidence="1" key="1">
    <citation type="submission" date="2013-07" db="EMBL/GenBank/DDBJ databases">
        <title>The genome of Eucalyptus grandis.</title>
        <authorList>
            <person name="Schmutz J."/>
            <person name="Hayes R."/>
            <person name="Myburg A."/>
            <person name="Tuskan G."/>
            <person name="Grattapaglia D."/>
            <person name="Rokhsar D.S."/>
        </authorList>
    </citation>
    <scope>NUCLEOTIDE SEQUENCE</scope>
    <source>
        <tissue evidence="1">Leaf extractions</tissue>
    </source>
</reference>
<proteinExistence type="predicted"/>
<protein>
    <submittedName>
        <fullName evidence="1">Uncharacterized protein</fullName>
    </submittedName>
</protein>
<dbReference type="InParanoid" id="A0A059AHM0"/>
<evidence type="ECO:0000313" key="1">
    <source>
        <dbReference type="EMBL" id="KCW53512.1"/>
    </source>
</evidence>
<dbReference type="EMBL" id="KK198762">
    <property type="protein sequence ID" value="KCW53512.1"/>
    <property type="molecule type" value="Genomic_DNA"/>
</dbReference>
<organism evidence="1">
    <name type="scientific">Eucalyptus grandis</name>
    <name type="common">Flooded gum</name>
    <dbReference type="NCBI Taxonomy" id="71139"/>
    <lineage>
        <taxon>Eukaryota</taxon>
        <taxon>Viridiplantae</taxon>
        <taxon>Streptophyta</taxon>
        <taxon>Embryophyta</taxon>
        <taxon>Tracheophyta</taxon>
        <taxon>Spermatophyta</taxon>
        <taxon>Magnoliopsida</taxon>
        <taxon>eudicotyledons</taxon>
        <taxon>Gunneridae</taxon>
        <taxon>Pentapetalae</taxon>
        <taxon>rosids</taxon>
        <taxon>malvids</taxon>
        <taxon>Myrtales</taxon>
        <taxon>Myrtaceae</taxon>
        <taxon>Myrtoideae</taxon>
        <taxon>Eucalypteae</taxon>
        <taxon>Eucalyptus</taxon>
    </lineage>
</organism>
<dbReference type="Gramene" id="KCW53512">
    <property type="protein sequence ID" value="KCW53512"/>
    <property type="gene ID" value="EUGRSUZ_J02789"/>
</dbReference>
<name>A0A059AHM0_EUCGR</name>